<dbReference type="Proteomes" id="UP000220797">
    <property type="component" value="Unassembled WGS sequence"/>
</dbReference>
<dbReference type="OMA" id="DEMNCIM"/>
<evidence type="ECO:0000313" key="5">
    <source>
        <dbReference type="Proteomes" id="UP000220797"/>
    </source>
</evidence>
<dbReference type="GO" id="GO:0015937">
    <property type="term" value="P:coenzyme A biosynthetic process"/>
    <property type="evidence" value="ECO:0007669"/>
    <property type="project" value="UniProtKB-KW"/>
</dbReference>
<protein>
    <submittedName>
        <fullName evidence="4">Pantothenate kinase, putative</fullName>
        <ecNumber evidence="4">2.7.1.33</ecNumber>
    </submittedName>
</protein>
<keyword evidence="2" id="KW-0067">ATP-binding</keyword>
<dbReference type="RefSeq" id="XP_028528528.1">
    <property type="nucleotide sequence ID" value="XM_028671924.1"/>
</dbReference>
<dbReference type="GO" id="GO:0005634">
    <property type="term" value="C:nucleus"/>
    <property type="evidence" value="ECO:0007669"/>
    <property type="project" value="TreeGrafter"/>
</dbReference>
<dbReference type="AlphaFoldDB" id="A0A1J1GXI0"/>
<dbReference type="EMBL" id="CVMV01000045">
    <property type="protein sequence ID" value="CRG95720.1"/>
    <property type="molecule type" value="Genomic_DNA"/>
</dbReference>
<evidence type="ECO:0000256" key="3">
    <source>
        <dbReference type="ARBA" id="ARBA00022993"/>
    </source>
</evidence>
<dbReference type="InterPro" id="IPR004567">
    <property type="entry name" value="Type_II_PanK"/>
</dbReference>
<dbReference type="VEuPathDB" id="PlasmoDB:PGAL8A_00292400"/>
<comment type="caution">
    <text evidence="4">The sequence shown here is derived from an EMBL/GenBank/DDBJ whole genome shotgun (WGS) entry which is preliminary data.</text>
</comment>
<dbReference type="GO" id="GO:0005524">
    <property type="term" value="F:ATP binding"/>
    <property type="evidence" value="ECO:0007669"/>
    <property type="project" value="UniProtKB-KW"/>
</dbReference>
<keyword evidence="4" id="KW-0808">Transferase</keyword>
<keyword evidence="4" id="KW-0418">Kinase</keyword>
<proteinExistence type="predicted"/>
<dbReference type="EC" id="2.7.1.33" evidence="4"/>
<dbReference type="GO" id="GO:0005829">
    <property type="term" value="C:cytosol"/>
    <property type="evidence" value="ECO:0007669"/>
    <property type="project" value="TreeGrafter"/>
</dbReference>
<reference evidence="4" key="1">
    <citation type="submission" date="2015-04" db="EMBL/GenBank/DDBJ databases">
        <authorList>
            <consortium name="Pathogen Informatics"/>
        </authorList>
    </citation>
    <scope>NUCLEOTIDE SEQUENCE [LARGE SCALE GENOMIC DNA]</scope>
    <source>
        <strain evidence="4">8A</strain>
    </source>
</reference>
<organism evidence="4 5">
    <name type="scientific">Plasmodium gallinaceum</name>
    <dbReference type="NCBI Taxonomy" id="5849"/>
    <lineage>
        <taxon>Eukaryota</taxon>
        <taxon>Sar</taxon>
        <taxon>Alveolata</taxon>
        <taxon>Apicomplexa</taxon>
        <taxon>Aconoidasida</taxon>
        <taxon>Haemosporida</taxon>
        <taxon>Plasmodiidae</taxon>
        <taxon>Plasmodium</taxon>
        <taxon>Plasmodium (Haemamoeba)</taxon>
    </lineage>
</organism>
<gene>
    <name evidence="4" type="primary">PANK</name>
    <name evidence="4" type="ORF">PGAL8A_00292400</name>
</gene>
<evidence type="ECO:0000256" key="1">
    <source>
        <dbReference type="ARBA" id="ARBA00022741"/>
    </source>
</evidence>
<accession>A0A1J1GXI0</accession>
<dbReference type="SUPFAM" id="SSF53067">
    <property type="entry name" value="Actin-like ATPase domain"/>
    <property type="match status" value="2"/>
</dbReference>
<evidence type="ECO:0000256" key="2">
    <source>
        <dbReference type="ARBA" id="ARBA00022840"/>
    </source>
</evidence>
<keyword evidence="5" id="KW-1185">Reference proteome</keyword>
<name>A0A1J1GXI0_PLAGA</name>
<sequence>MNYFNNSEGINNNIKTYDNISNNSNSKFIMKDNNNMKKGNNINSLKNFLNGNRRYIYEYTNNFDNNNTCSMDIGGTLIKIVYASDSYVYDENEYTCNKHLEIKIGINKYIYLKFFKINELEEALTFLIKNNLTKNKIILTGGGSHKYFYTIIEKLILHRIIKEVTFSNKLYISKQHYCEKSSILHIEVCLNNSGNEENIFNEKCFSGINCETVKIYLSKSNKNEISTVESEKCTQKKNIEHNYLNDNQKNFKNNLENDMNIKKNFDNIGNENNVKNYNNYNYKEKKKENDNISDSSNEQIIFNGELILECSRRDEMKSIINGIHVLYNVKNSIVRYDFLFKTEVPVKIKLPFYPFLIANIGSGVSILKSEGFGNFKRIGGTAIGGGTFMGLAQMILGEITFEELIMLAEKGTSKLDLKVKNLRGDTSGSSCLSDQALASSFGFIYNIYKNRKNYKNKEFNQDIAKSLILMVSYNIGYLIYLLAKIHNVKRIFFSGKYISNCEYIMESLTYGVYYYYFHYHSRRNNSDNSVNNKIRQNIFKNTYEKKEDQMKNLHYSNKHLNTCLSCDFDGTNKDVNDDCLPEVLFLKHDGYLGAIGCFFS</sequence>
<dbReference type="InterPro" id="IPR043129">
    <property type="entry name" value="ATPase_NBD"/>
</dbReference>
<keyword evidence="1" id="KW-0547">Nucleotide-binding</keyword>
<evidence type="ECO:0000313" key="4">
    <source>
        <dbReference type="EMBL" id="CRG95720.1"/>
    </source>
</evidence>
<dbReference type="Pfam" id="PF03630">
    <property type="entry name" value="Fumble"/>
    <property type="match status" value="2"/>
</dbReference>
<dbReference type="OrthoDB" id="498611at2759"/>
<dbReference type="Gene3D" id="3.30.420.510">
    <property type="match status" value="1"/>
</dbReference>
<dbReference type="PANTHER" id="PTHR12280:SF20">
    <property type="entry name" value="4'-PHOSPHOPANTETHEINE PHOSPHATASE"/>
    <property type="match status" value="1"/>
</dbReference>
<dbReference type="GeneID" id="39731457"/>
<keyword evidence="3" id="KW-0173">Coenzyme A biosynthesis</keyword>
<dbReference type="GO" id="GO:0004594">
    <property type="term" value="F:pantothenate kinase activity"/>
    <property type="evidence" value="ECO:0007669"/>
    <property type="project" value="UniProtKB-EC"/>
</dbReference>
<dbReference type="PANTHER" id="PTHR12280">
    <property type="entry name" value="PANTOTHENATE KINASE"/>
    <property type="match status" value="1"/>
</dbReference>
<dbReference type="Gene3D" id="3.30.420.40">
    <property type="match status" value="1"/>
</dbReference>